<sequence length="106" mass="11648">MPSPPEALMPNLAAVRGHLDGVLYREETAVIDYKRSLFHHMMYRLAVARATLVPPGKRRRRQVIFLASDGMPAATGAIQGGAAFATCGLANERGPRPRQRLLIAQR</sequence>
<gene>
    <name evidence="1" type="ORF">GCM10012275_51870</name>
</gene>
<dbReference type="EMBL" id="BMMK01000033">
    <property type="protein sequence ID" value="GGM74811.1"/>
    <property type="molecule type" value="Genomic_DNA"/>
</dbReference>
<keyword evidence="2" id="KW-1185">Reference proteome</keyword>
<evidence type="ECO:0000313" key="2">
    <source>
        <dbReference type="Proteomes" id="UP000637578"/>
    </source>
</evidence>
<reference evidence="1" key="1">
    <citation type="journal article" date="2014" name="Int. J. Syst. Evol. Microbiol.">
        <title>Complete genome sequence of Corynebacterium casei LMG S-19264T (=DSM 44701T), isolated from a smear-ripened cheese.</title>
        <authorList>
            <consortium name="US DOE Joint Genome Institute (JGI-PGF)"/>
            <person name="Walter F."/>
            <person name="Albersmeier A."/>
            <person name="Kalinowski J."/>
            <person name="Ruckert C."/>
        </authorList>
    </citation>
    <scope>NUCLEOTIDE SEQUENCE</scope>
    <source>
        <strain evidence="1">CGMCC 4.5737</strain>
    </source>
</reference>
<reference evidence="1" key="2">
    <citation type="submission" date="2020-09" db="EMBL/GenBank/DDBJ databases">
        <authorList>
            <person name="Sun Q."/>
            <person name="Zhou Y."/>
        </authorList>
    </citation>
    <scope>NUCLEOTIDE SEQUENCE</scope>
    <source>
        <strain evidence="1">CGMCC 4.5737</strain>
    </source>
</reference>
<dbReference type="AlphaFoldDB" id="A0A8J3FWW2"/>
<dbReference type="Proteomes" id="UP000637578">
    <property type="component" value="Unassembled WGS sequence"/>
</dbReference>
<name>A0A8J3FWW2_9PSEU</name>
<protein>
    <submittedName>
        <fullName evidence="1">Uncharacterized protein</fullName>
    </submittedName>
</protein>
<proteinExistence type="predicted"/>
<evidence type="ECO:0000313" key="1">
    <source>
        <dbReference type="EMBL" id="GGM74811.1"/>
    </source>
</evidence>
<organism evidence="1 2">
    <name type="scientific">Longimycelium tulufanense</name>
    <dbReference type="NCBI Taxonomy" id="907463"/>
    <lineage>
        <taxon>Bacteria</taxon>
        <taxon>Bacillati</taxon>
        <taxon>Actinomycetota</taxon>
        <taxon>Actinomycetes</taxon>
        <taxon>Pseudonocardiales</taxon>
        <taxon>Pseudonocardiaceae</taxon>
        <taxon>Longimycelium</taxon>
    </lineage>
</organism>
<comment type="caution">
    <text evidence="1">The sequence shown here is derived from an EMBL/GenBank/DDBJ whole genome shotgun (WGS) entry which is preliminary data.</text>
</comment>
<accession>A0A8J3FWW2</accession>